<keyword evidence="4" id="KW-1185">Reference proteome</keyword>
<evidence type="ECO:0000313" key="4">
    <source>
        <dbReference type="Proteomes" id="UP000249300"/>
    </source>
</evidence>
<dbReference type="KEGG" id="pcre:NCTC12858_00312"/>
<name>A0A2X4PVB9_9PORP</name>
<proteinExistence type="predicted"/>
<dbReference type="Proteomes" id="UP000249300">
    <property type="component" value="Chromosome 1"/>
</dbReference>
<evidence type="ECO:0000256" key="1">
    <source>
        <dbReference type="SAM" id="SignalP"/>
    </source>
</evidence>
<protein>
    <submittedName>
        <fullName evidence="3">Bacterial Ig-like domain (Group 2)</fullName>
    </submittedName>
</protein>
<dbReference type="SMART" id="SM00635">
    <property type="entry name" value="BID_2"/>
    <property type="match status" value="1"/>
</dbReference>
<dbReference type="SUPFAM" id="SSF49373">
    <property type="entry name" value="Invasin/intimin cell-adhesion fragments"/>
    <property type="match status" value="1"/>
</dbReference>
<feature type="domain" description="BIG2" evidence="2">
    <location>
        <begin position="34"/>
        <end position="104"/>
    </location>
</feature>
<dbReference type="Gene3D" id="2.60.40.1080">
    <property type="match status" value="1"/>
</dbReference>
<dbReference type="EMBL" id="LS483447">
    <property type="protein sequence ID" value="SQH72489.1"/>
    <property type="molecule type" value="Genomic_DNA"/>
</dbReference>
<evidence type="ECO:0000259" key="2">
    <source>
        <dbReference type="SMART" id="SM00635"/>
    </source>
</evidence>
<dbReference type="PROSITE" id="PS51257">
    <property type="entry name" value="PROKAR_LIPOPROTEIN"/>
    <property type="match status" value="1"/>
</dbReference>
<keyword evidence="1" id="KW-0732">Signal</keyword>
<accession>A0A2X4PVB9</accession>
<dbReference type="AlphaFoldDB" id="A0A2X4PVB9"/>
<organism evidence="3 4">
    <name type="scientific">Porphyromonas crevioricanis</name>
    <dbReference type="NCBI Taxonomy" id="393921"/>
    <lineage>
        <taxon>Bacteria</taxon>
        <taxon>Pseudomonadati</taxon>
        <taxon>Bacteroidota</taxon>
        <taxon>Bacteroidia</taxon>
        <taxon>Bacteroidales</taxon>
        <taxon>Porphyromonadaceae</taxon>
        <taxon>Porphyromonas</taxon>
    </lineage>
</organism>
<evidence type="ECO:0000313" key="3">
    <source>
        <dbReference type="EMBL" id="SQH72489.1"/>
    </source>
</evidence>
<gene>
    <name evidence="3" type="ORF">NCTC12858_00312</name>
</gene>
<dbReference type="InterPro" id="IPR008964">
    <property type="entry name" value="Invasin/intimin_cell_adhesion"/>
</dbReference>
<feature type="chain" id="PRO_5016072239" evidence="1">
    <location>
        <begin position="26"/>
        <end position="302"/>
    </location>
</feature>
<feature type="signal peptide" evidence="1">
    <location>
        <begin position="1"/>
        <end position="25"/>
    </location>
</feature>
<dbReference type="Pfam" id="PF02368">
    <property type="entry name" value="Big_2"/>
    <property type="match status" value="1"/>
</dbReference>
<dbReference type="RefSeq" id="WP_023937303.1">
    <property type="nucleotide sequence ID" value="NZ_FUXH01000017.1"/>
</dbReference>
<dbReference type="InterPro" id="IPR003343">
    <property type="entry name" value="Big_2"/>
</dbReference>
<reference evidence="3 4" key="1">
    <citation type="submission" date="2018-06" db="EMBL/GenBank/DDBJ databases">
        <authorList>
            <consortium name="Pathogen Informatics"/>
            <person name="Doyle S."/>
        </authorList>
    </citation>
    <scope>NUCLEOTIDE SEQUENCE [LARGE SCALE GENOMIC DNA]</scope>
    <source>
        <strain evidence="3 4">NCTC12858</strain>
    </source>
</reference>
<sequence length="302" mass="33250">MKKVFVVLSMLSVVLLAGFATSCKKDDKGKEDDKVKSLSVDDATVKIGEQVTLKVTVDPAGAKLAFNSSDSKIATVNDKGIVTGVAKGEVTIKVKAGKKDASCKVIVTESSTVNYDKDRVIRGAYFPKHGSMVDQKDEIFAAMGDLKFEYKPGKDDGKYVWPFQIKEGVRPEAFLLLTYVHSHPKVEKPFFVGETFVDKGSFDPDQVKAGFAAAFGFNKDAKPVEVSVDQGGKKVPGLIANNPQLDMSLLMTVEPMEKDPNNPGIENFDYIYVEFRYEQYDPNAKTKAAKVLPLSLNKWNRM</sequence>